<name>A0ABU0LTS0_9HYPH</name>
<sequence length="65" mass="7264">MGMAVPVEKQDDRVASPRQERPLQPERLEAILAMVLDRRQERSERRLQTLVSGDGVNAVPGLGLK</sequence>
<keyword evidence="3" id="KW-1185">Reference proteome</keyword>
<dbReference type="Proteomes" id="UP001235094">
    <property type="component" value="Unassembled WGS sequence"/>
</dbReference>
<evidence type="ECO:0000313" key="2">
    <source>
        <dbReference type="EMBL" id="MDQ0512088.1"/>
    </source>
</evidence>
<organism evidence="2 3">
    <name type="scientific">Ancylobacter amanitiformis</name>
    <dbReference type="NCBI Taxonomy" id="217069"/>
    <lineage>
        <taxon>Bacteria</taxon>
        <taxon>Pseudomonadati</taxon>
        <taxon>Pseudomonadota</taxon>
        <taxon>Alphaproteobacteria</taxon>
        <taxon>Hyphomicrobiales</taxon>
        <taxon>Xanthobacteraceae</taxon>
        <taxon>Ancylobacter</taxon>
    </lineage>
</organism>
<reference evidence="2 3" key="1">
    <citation type="submission" date="2023-07" db="EMBL/GenBank/DDBJ databases">
        <title>Genomic Encyclopedia of Type Strains, Phase IV (KMG-IV): sequencing the most valuable type-strain genomes for metagenomic binning, comparative biology and taxonomic classification.</title>
        <authorList>
            <person name="Goeker M."/>
        </authorList>
    </citation>
    <scope>NUCLEOTIDE SEQUENCE [LARGE SCALE GENOMIC DNA]</scope>
    <source>
        <strain evidence="2 3">DSM 15561</strain>
    </source>
</reference>
<evidence type="ECO:0000313" key="3">
    <source>
        <dbReference type="Proteomes" id="UP001235094"/>
    </source>
</evidence>
<dbReference type="RefSeq" id="WP_306890761.1">
    <property type="nucleotide sequence ID" value="NZ_JAUSVR010000009.1"/>
</dbReference>
<accession>A0ABU0LTS0</accession>
<comment type="caution">
    <text evidence="2">The sequence shown here is derived from an EMBL/GenBank/DDBJ whole genome shotgun (WGS) entry which is preliminary data.</text>
</comment>
<feature type="compositionally biased region" description="Basic and acidic residues" evidence="1">
    <location>
        <begin position="8"/>
        <end position="25"/>
    </location>
</feature>
<protein>
    <submittedName>
        <fullName evidence="2">Uncharacterized protein</fullName>
    </submittedName>
</protein>
<dbReference type="EMBL" id="JAUSVR010000009">
    <property type="protein sequence ID" value="MDQ0512088.1"/>
    <property type="molecule type" value="Genomic_DNA"/>
</dbReference>
<feature type="region of interest" description="Disordered" evidence="1">
    <location>
        <begin position="1"/>
        <end position="25"/>
    </location>
</feature>
<evidence type="ECO:0000256" key="1">
    <source>
        <dbReference type="SAM" id="MobiDB-lite"/>
    </source>
</evidence>
<proteinExistence type="predicted"/>
<gene>
    <name evidence="2" type="ORF">QOZ99_002988</name>
</gene>